<evidence type="ECO:0000256" key="7">
    <source>
        <dbReference type="ARBA" id="ARBA00023136"/>
    </source>
</evidence>
<dbReference type="InterPro" id="IPR036942">
    <property type="entry name" value="Beta-barrel_TonB_sf"/>
</dbReference>
<protein>
    <submittedName>
        <fullName evidence="16">TonB-dependent receptor plug domain-containing protein</fullName>
    </submittedName>
</protein>
<dbReference type="PANTHER" id="PTHR47234:SF2">
    <property type="entry name" value="TONB-DEPENDENT RECEPTOR"/>
    <property type="match status" value="1"/>
</dbReference>
<dbReference type="PROSITE" id="PS00430">
    <property type="entry name" value="TONB_DEPENDENT_REC_1"/>
    <property type="match status" value="1"/>
</dbReference>
<feature type="region of interest" description="Disordered" evidence="12">
    <location>
        <begin position="87"/>
        <end position="111"/>
    </location>
</feature>
<evidence type="ECO:0000259" key="15">
    <source>
        <dbReference type="Pfam" id="PF07715"/>
    </source>
</evidence>
<keyword evidence="3 9" id="KW-1134">Transmembrane beta strand</keyword>
<feature type="signal peptide" evidence="13">
    <location>
        <begin position="1"/>
        <end position="27"/>
    </location>
</feature>
<keyword evidence="6 10" id="KW-0798">TonB box</keyword>
<feature type="short sequence motif" description="TonB box" evidence="10">
    <location>
        <begin position="41"/>
        <end position="47"/>
    </location>
</feature>
<gene>
    <name evidence="16" type="ORF">ACFQZQ_13500</name>
</gene>
<accession>A0ABW2YR83</accession>
<feature type="chain" id="PRO_5045221547" evidence="13">
    <location>
        <begin position="28"/>
        <end position="967"/>
    </location>
</feature>
<reference evidence="17" key="1">
    <citation type="journal article" date="2019" name="Int. J. Syst. Evol. Microbiol.">
        <title>The Global Catalogue of Microorganisms (GCM) 10K type strain sequencing project: providing services to taxonomists for standard genome sequencing and annotation.</title>
        <authorList>
            <consortium name="The Broad Institute Genomics Platform"/>
            <consortium name="The Broad Institute Genome Sequencing Center for Infectious Disease"/>
            <person name="Wu L."/>
            <person name="Ma J."/>
        </authorList>
    </citation>
    <scope>NUCLEOTIDE SEQUENCE [LARGE SCALE GENOMIC DNA]</scope>
    <source>
        <strain evidence="17">CCUG 55491</strain>
    </source>
</reference>
<evidence type="ECO:0000256" key="13">
    <source>
        <dbReference type="SAM" id="SignalP"/>
    </source>
</evidence>
<dbReference type="InterPro" id="IPR012910">
    <property type="entry name" value="Plug_dom"/>
</dbReference>
<keyword evidence="7 9" id="KW-0472">Membrane</keyword>
<evidence type="ECO:0000256" key="6">
    <source>
        <dbReference type="ARBA" id="ARBA00023077"/>
    </source>
</evidence>
<evidence type="ECO:0000256" key="4">
    <source>
        <dbReference type="ARBA" id="ARBA00022692"/>
    </source>
</evidence>
<evidence type="ECO:0000256" key="11">
    <source>
        <dbReference type="RuleBase" id="RU003357"/>
    </source>
</evidence>
<dbReference type="Gene3D" id="2.40.170.20">
    <property type="entry name" value="TonB-dependent receptor, beta-barrel domain"/>
    <property type="match status" value="1"/>
</dbReference>
<evidence type="ECO:0000256" key="3">
    <source>
        <dbReference type="ARBA" id="ARBA00022452"/>
    </source>
</evidence>
<keyword evidence="8 9" id="KW-0998">Cell outer membrane</keyword>
<evidence type="ECO:0000256" key="10">
    <source>
        <dbReference type="PROSITE-ProRule" id="PRU10143"/>
    </source>
</evidence>
<evidence type="ECO:0000256" key="9">
    <source>
        <dbReference type="PROSITE-ProRule" id="PRU01360"/>
    </source>
</evidence>
<dbReference type="InterPro" id="IPR000531">
    <property type="entry name" value="Beta-barrel_TonB"/>
</dbReference>
<evidence type="ECO:0000313" key="17">
    <source>
        <dbReference type="Proteomes" id="UP001597090"/>
    </source>
</evidence>
<evidence type="ECO:0000256" key="1">
    <source>
        <dbReference type="ARBA" id="ARBA00004571"/>
    </source>
</evidence>
<evidence type="ECO:0000313" key="16">
    <source>
        <dbReference type="EMBL" id="MFD0740294.1"/>
    </source>
</evidence>
<evidence type="ECO:0000256" key="2">
    <source>
        <dbReference type="ARBA" id="ARBA00022448"/>
    </source>
</evidence>
<dbReference type="Proteomes" id="UP001597090">
    <property type="component" value="Unassembled WGS sequence"/>
</dbReference>
<dbReference type="InterPro" id="IPR010916">
    <property type="entry name" value="TonB_box_CS"/>
</dbReference>
<keyword evidence="2 9" id="KW-0813">Transport</keyword>
<dbReference type="EMBL" id="JBHTIH010000007">
    <property type="protein sequence ID" value="MFD0740294.1"/>
    <property type="molecule type" value="Genomic_DNA"/>
</dbReference>
<dbReference type="InterPro" id="IPR039426">
    <property type="entry name" value="TonB-dep_rcpt-like"/>
</dbReference>
<sequence>MKALRRQSLAKAIQLSLLIAVPGFAAAQDAPSPSEATTLDSVQVTGTRIKKAEIEGQVPVHTLTRADIERTGLTSIGDVVQQITGSGSGFNRTRNASGNDGFPSDGGGTGAGATTVDLRNLGTKRVLVLVDGMRWVNESSASGVGGATDLNTIPLAIVERIEVLEDGASSLYGSDAIAGVVNVITRRNFDGVQITANYGQYEDGDGQTSGVDLAWGGSSERASWFLGASYYDQQEVFSKDRARTRDPVFGTGLELGSTRVPGGRFRFVDPRNGGQYDLTTDPTLTNPTYTPGLPNCAGGADRPDGFRCFSGARDAFNYAQFNLAQTPSERAGVFGQFRFDLSDNLNWYARALFNRRDSLNQAAPEPIDIGPGSGTAFASNAVIPVNQPFNPFGIQLDPSNIRTIRRRPIEGGPRLFSQQVDTAYFGTGLEGTFDVGSRGWFWDANLAHSTNEAEQENRGSYNIRNIVTALGDPAVCAATPGCTPLDIFGFNTITPEMLAYISPLFRDRSENKLTLATANVSGDLFDMWAGPLSFATGYEYRKYEGSYDPDPQTVRGEYNGVPSLPTRGEYDVNEVYVELNVPLMADSSWGKKLDLNVAGRYSDYSTFGGEFVPKFGLRWQVVDEFLLRGTYAEGFRAPSIGELFGLGTRFDAAITDPCLGGNFARNAANCAALGVAPGQPQFDAQIGVNTGGTPTLEPERSQSFSMGMVWTPSFLEDSAIAKRVDFEGTFYKHRIEGAIQAPDPQTQLNLCVQTLDPQYCNGIVRNASTDQIEEFSNFLANFNVIKTDGWDFDVYWALPETAIGDFKVSWQNSWVGNYEAVGADGSRQPLQVGVLVSDPVTRSIPRWNSTATLDWQRNNWTAAWTARHVSDMTEDCSGVDLSGDGGTDFCPDNPGPNQNRLGSTTFHDVQVGYKFDYMRGLQLLVGANNVFGKDPPVCLSCNLNSFDGSTYDLPGGGFWYVRADLRF</sequence>
<comment type="similarity">
    <text evidence="9 11">Belongs to the TonB-dependent receptor family.</text>
</comment>
<keyword evidence="4 9" id="KW-0812">Transmembrane</keyword>
<evidence type="ECO:0000259" key="14">
    <source>
        <dbReference type="Pfam" id="PF00593"/>
    </source>
</evidence>
<comment type="caution">
    <text evidence="16">The sequence shown here is derived from an EMBL/GenBank/DDBJ whole genome shotgun (WGS) entry which is preliminary data.</text>
</comment>
<feature type="domain" description="TonB-dependent receptor plug" evidence="15">
    <location>
        <begin position="57"/>
        <end position="180"/>
    </location>
</feature>
<dbReference type="Pfam" id="PF07715">
    <property type="entry name" value="Plug"/>
    <property type="match status" value="1"/>
</dbReference>
<feature type="compositionally biased region" description="Polar residues" evidence="12">
    <location>
        <begin position="87"/>
        <end position="98"/>
    </location>
</feature>
<evidence type="ECO:0000256" key="8">
    <source>
        <dbReference type="ARBA" id="ARBA00023237"/>
    </source>
</evidence>
<name>A0ABW2YR83_9GAMM</name>
<evidence type="ECO:0000256" key="12">
    <source>
        <dbReference type="SAM" id="MobiDB-lite"/>
    </source>
</evidence>
<dbReference type="Gene3D" id="2.170.130.10">
    <property type="entry name" value="TonB-dependent receptor, plug domain"/>
    <property type="match status" value="1"/>
</dbReference>
<dbReference type="Pfam" id="PF00593">
    <property type="entry name" value="TonB_dep_Rec_b-barrel"/>
    <property type="match status" value="1"/>
</dbReference>
<keyword evidence="17" id="KW-1185">Reference proteome</keyword>
<dbReference type="RefSeq" id="WP_386813440.1">
    <property type="nucleotide sequence ID" value="NZ_JBHTIH010000007.1"/>
</dbReference>
<comment type="subcellular location">
    <subcellularLocation>
        <location evidence="1 9">Cell outer membrane</location>
        <topology evidence="1 9">Multi-pass membrane protein</topology>
    </subcellularLocation>
</comment>
<keyword evidence="5 13" id="KW-0732">Signal</keyword>
<dbReference type="SUPFAM" id="SSF56935">
    <property type="entry name" value="Porins"/>
    <property type="match status" value="1"/>
</dbReference>
<feature type="domain" description="TonB-dependent receptor-like beta-barrel" evidence="14">
    <location>
        <begin position="393"/>
        <end position="930"/>
    </location>
</feature>
<keyword evidence="16" id="KW-0675">Receptor</keyword>
<dbReference type="PANTHER" id="PTHR47234">
    <property type="match status" value="1"/>
</dbReference>
<evidence type="ECO:0000256" key="5">
    <source>
        <dbReference type="ARBA" id="ARBA00022729"/>
    </source>
</evidence>
<organism evidence="16 17">
    <name type="scientific">Lysobacter koreensis</name>
    <dbReference type="NCBI Taxonomy" id="266122"/>
    <lineage>
        <taxon>Bacteria</taxon>
        <taxon>Pseudomonadati</taxon>
        <taxon>Pseudomonadota</taxon>
        <taxon>Gammaproteobacteria</taxon>
        <taxon>Lysobacterales</taxon>
        <taxon>Lysobacteraceae</taxon>
        <taxon>Lysobacter</taxon>
    </lineage>
</organism>
<dbReference type="InterPro" id="IPR037066">
    <property type="entry name" value="Plug_dom_sf"/>
</dbReference>
<proteinExistence type="inferred from homology"/>
<dbReference type="PROSITE" id="PS52016">
    <property type="entry name" value="TONB_DEPENDENT_REC_3"/>
    <property type="match status" value="1"/>
</dbReference>